<feature type="transmembrane region" description="Helical" evidence="6">
    <location>
        <begin position="169"/>
        <end position="187"/>
    </location>
</feature>
<feature type="transmembrane region" description="Helical" evidence="6">
    <location>
        <begin position="298"/>
        <end position="315"/>
    </location>
</feature>
<feature type="transmembrane region" description="Helical" evidence="6">
    <location>
        <begin position="127"/>
        <end position="148"/>
    </location>
</feature>
<dbReference type="EMBL" id="CP011391">
    <property type="protein sequence ID" value="AMK53840.1"/>
    <property type="molecule type" value="Genomic_DNA"/>
</dbReference>
<dbReference type="GeneID" id="78477516"/>
<dbReference type="PANTHER" id="PTHR30250:SF21">
    <property type="entry name" value="LIPID II FLIPPASE MURJ"/>
    <property type="match status" value="1"/>
</dbReference>
<feature type="transmembrane region" description="Helical" evidence="6">
    <location>
        <begin position="193"/>
        <end position="214"/>
    </location>
</feature>
<feature type="transmembrane region" description="Helical" evidence="6">
    <location>
        <begin position="336"/>
        <end position="355"/>
    </location>
</feature>
<feature type="transmembrane region" description="Helical" evidence="6">
    <location>
        <begin position="92"/>
        <end position="115"/>
    </location>
</feature>
<keyword evidence="8" id="KW-1185">Reference proteome</keyword>
<protein>
    <submittedName>
        <fullName evidence="7">Uncharacterized protein</fullName>
    </submittedName>
</protein>
<organism evidence="7 8">
    <name type="scientific">Faecalibaculum rodentium</name>
    <dbReference type="NCBI Taxonomy" id="1702221"/>
    <lineage>
        <taxon>Bacteria</taxon>
        <taxon>Bacillati</taxon>
        <taxon>Bacillota</taxon>
        <taxon>Erysipelotrichia</taxon>
        <taxon>Erysipelotrichales</taxon>
        <taxon>Erysipelotrichaceae</taxon>
        <taxon>Faecalibaculum</taxon>
    </lineage>
</organism>
<dbReference type="GO" id="GO:0005886">
    <property type="term" value="C:plasma membrane"/>
    <property type="evidence" value="ECO:0007669"/>
    <property type="project" value="UniProtKB-SubCell"/>
</dbReference>
<evidence type="ECO:0000256" key="3">
    <source>
        <dbReference type="ARBA" id="ARBA00022692"/>
    </source>
</evidence>
<evidence type="ECO:0000313" key="8">
    <source>
        <dbReference type="Proteomes" id="UP000069771"/>
    </source>
</evidence>
<sequence length="534" mass="58479">MESKTKKKSLIRSSLISTGGFFIAKLLGLVYTIPLASILASDAYLSYYGTAYRIYSYILQVFTAGFPMAVATMIATYATLEDPRTVLKVRRIAIRFLAVMGAAGMLLMMLLSPLFGSVVAGQENGSVMRNVLLILSAAVFLVPLLSAYRGYCQGMDEMEEYAFSQTFEQFVRVGFLLGVSCLLVYGFHADRVWALYASVAATSVAALAGLFQIARYTGRSRHRLEKAAAGTDAPDIPARKLVRDFVLLAVPYFVMAILGYIDDPINSILLPYALNHSGYTPDQVNVVLSAVNYVGSKLISIPMILGPGFTAALIPHITSMLAEQNLRGVRKNVREVISIVLYVALPVCACMALYARPIYYILYYTEDLNLAASTIAWNSLEGVAGSVLPVITSMMMALRLRRAGLKSLAIYSAFKVVTVVPMVMWLGFPGAVLSSLTGALYVFFANLHEIRHRYRISFRALSHQMIFIVAGLLCMWGVTWLIQTAGFTADSGSKLVCLLQLMVSGLASLGVYLGVTWFFQIPQTVFGLRGRSHV</sequence>
<evidence type="ECO:0000256" key="2">
    <source>
        <dbReference type="ARBA" id="ARBA00022475"/>
    </source>
</evidence>
<keyword evidence="5 6" id="KW-0472">Membrane</keyword>
<accession>A0A140DT63</accession>
<keyword evidence="4 6" id="KW-1133">Transmembrane helix</keyword>
<reference evidence="7 8" key="1">
    <citation type="journal article" date="2016" name="Gut Pathog.">
        <title>Whole genome sequencing of "Faecalibaculum rodentium" ALO17, isolated from C57BL/6J laboratory mouse feces.</title>
        <authorList>
            <person name="Lim S."/>
            <person name="Chang D.H."/>
            <person name="Ahn S."/>
            <person name="Kim B.C."/>
        </authorList>
    </citation>
    <scope>NUCLEOTIDE SEQUENCE [LARGE SCALE GENOMIC DNA]</scope>
    <source>
        <strain evidence="7 8">Alo17</strain>
    </source>
</reference>
<feature type="transmembrane region" description="Helical" evidence="6">
    <location>
        <begin position="245"/>
        <end position="261"/>
    </location>
</feature>
<dbReference type="PANTHER" id="PTHR30250">
    <property type="entry name" value="PST FAMILY PREDICTED COLANIC ACID TRANSPORTER"/>
    <property type="match status" value="1"/>
</dbReference>
<dbReference type="STRING" id="1702221.AALO17_07060"/>
<keyword evidence="3 6" id="KW-0812">Transmembrane</keyword>
<feature type="transmembrane region" description="Helical" evidence="6">
    <location>
        <begin position="431"/>
        <end position="448"/>
    </location>
</feature>
<keyword evidence="2" id="KW-1003">Cell membrane</keyword>
<name>A0A140DT63_9FIRM</name>
<dbReference type="InterPro" id="IPR050833">
    <property type="entry name" value="Poly_Biosynth_Transport"/>
</dbReference>
<dbReference type="PATRIC" id="fig|1702221.3.peg.682"/>
<feature type="transmembrane region" description="Helical" evidence="6">
    <location>
        <begin position="57"/>
        <end position="80"/>
    </location>
</feature>
<evidence type="ECO:0000256" key="4">
    <source>
        <dbReference type="ARBA" id="ARBA00022989"/>
    </source>
</evidence>
<evidence type="ECO:0000256" key="1">
    <source>
        <dbReference type="ARBA" id="ARBA00004651"/>
    </source>
</evidence>
<dbReference type="OrthoDB" id="9775950at2"/>
<dbReference type="Proteomes" id="UP000069771">
    <property type="component" value="Chromosome"/>
</dbReference>
<evidence type="ECO:0000256" key="6">
    <source>
        <dbReference type="SAM" id="Phobius"/>
    </source>
</evidence>
<dbReference type="RefSeq" id="WP_067555493.1">
    <property type="nucleotide sequence ID" value="NZ_CAMTBT010000037.1"/>
</dbReference>
<feature type="transmembrane region" description="Helical" evidence="6">
    <location>
        <begin position="498"/>
        <end position="519"/>
    </location>
</feature>
<feature type="transmembrane region" description="Helical" evidence="6">
    <location>
        <begin position="21"/>
        <end position="45"/>
    </location>
</feature>
<dbReference type="KEGG" id="fro:AALO17_07060"/>
<proteinExistence type="predicted"/>
<evidence type="ECO:0000256" key="5">
    <source>
        <dbReference type="ARBA" id="ARBA00023136"/>
    </source>
</evidence>
<dbReference type="AlphaFoldDB" id="A0A140DT63"/>
<feature type="transmembrane region" description="Helical" evidence="6">
    <location>
        <begin position="460"/>
        <end position="478"/>
    </location>
</feature>
<gene>
    <name evidence="7" type="ORF">AALO17_07060</name>
</gene>
<evidence type="ECO:0000313" key="7">
    <source>
        <dbReference type="EMBL" id="AMK53840.1"/>
    </source>
</evidence>
<comment type="subcellular location">
    <subcellularLocation>
        <location evidence="1">Cell membrane</location>
        <topology evidence="1">Multi-pass membrane protein</topology>
    </subcellularLocation>
</comment>